<protein>
    <submittedName>
        <fullName evidence="4">Alpha/beta fold hydrolase</fullName>
    </submittedName>
</protein>
<evidence type="ECO:0000313" key="4">
    <source>
        <dbReference type="EMBL" id="HIS93368.1"/>
    </source>
</evidence>
<feature type="active site" description="Charge relay system" evidence="1">
    <location>
        <position position="226"/>
    </location>
</feature>
<dbReference type="SUPFAM" id="SSF53474">
    <property type="entry name" value="alpha/beta-Hydrolases"/>
    <property type="match status" value="1"/>
</dbReference>
<accession>A0A9D1G244</accession>
<dbReference type="EMBL" id="DVJN01000195">
    <property type="protein sequence ID" value="HIS93368.1"/>
    <property type="molecule type" value="Genomic_DNA"/>
</dbReference>
<evidence type="ECO:0000259" key="3">
    <source>
        <dbReference type="Pfam" id="PF12146"/>
    </source>
</evidence>
<evidence type="ECO:0000256" key="2">
    <source>
        <dbReference type="PIRSR" id="PIRSR017388-2"/>
    </source>
</evidence>
<feature type="domain" description="Serine aminopeptidase S33" evidence="3">
    <location>
        <begin position="21"/>
        <end position="226"/>
    </location>
</feature>
<dbReference type="InterPro" id="IPR022742">
    <property type="entry name" value="Hydrolase_4"/>
</dbReference>
<dbReference type="InterPro" id="IPR029058">
    <property type="entry name" value="AB_hydrolase_fold"/>
</dbReference>
<dbReference type="InterPro" id="IPR012354">
    <property type="entry name" value="Esterase_lipase"/>
</dbReference>
<dbReference type="AlphaFoldDB" id="A0A9D1G244"/>
<evidence type="ECO:0000313" key="5">
    <source>
        <dbReference type="Proteomes" id="UP000824140"/>
    </source>
</evidence>
<reference evidence="4" key="2">
    <citation type="journal article" date="2021" name="PeerJ">
        <title>Extensive microbial diversity within the chicken gut microbiome revealed by metagenomics and culture.</title>
        <authorList>
            <person name="Gilroy R."/>
            <person name="Ravi A."/>
            <person name="Getino M."/>
            <person name="Pursley I."/>
            <person name="Horton D.L."/>
            <person name="Alikhan N.F."/>
            <person name="Baker D."/>
            <person name="Gharbi K."/>
            <person name="Hall N."/>
            <person name="Watson M."/>
            <person name="Adriaenssens E.M."/>
            <person name="Foster-Nyarko E."/>
            <person name="Jarju S."/>
            <person name="Secka A."/>
            <person name="Antonio M."/>
            <person name="Oren A."/>
            <person name="Chaudhuri R.R."/>
            <person name="La Ragione R."/>
            <person name="Hildebrand F."/>
            <person name="Pallen M.J."/>
        </authorList>
    </citation>
    <scope>NUCLEOTIDE SEQUENCE</scope>
    <source>
        <strain evidence="4">13766</strain>
    </source>
</reference>
<proteinExistence type="predicted"/>
<gene>
    <name evidence="4" type="ORF">IAA84_10165</name>
</gene>
<feature type="binding site" evidence="2">
    <location>
        <position position="96"/>
    </location>
    <ligand>
        <name>substrate</name>
    </ligand>
</feature>
<dbReference type="Gene3D" id="3.40.50.1820">
    <property type="entry name" value="alpha/beta hydrolase"/>
    <property type="match status" value="1"/>
</dbReference>
<feature type="active site" description="Nucleophile" evidence="1">
    <location>
        <position position="95"/>
    </location>
</feature>
<dbReference type="Pfam" id="PF12146">
    <property type="entry name" value="Hydrolase_4"/>
    <property type="match status" value="1"/>
</dbReference>
<sequence>MIDARHPSGQPFFYEGNDTGILLIHGFTGTCGQVRPLGSALREAGYTVLAPLLPGHGTSLEEMNRSSGDAWLRCVREAYVSLEKMVRQVVVAGLSMGGTLATILAEEYNPAGLVTLSGAIRVREKFAWAAGVLWRFKPYLRWTNLEHDGDYDNSVDACYAGLPVRKVADLNRLRALARRNLALIDCPALVVQPVHDETVDPSSARILMSGLRNERKKLVMLENSPHVCTLGPEREKVFREVIDFLRSLEKEA</sequence>
<dbReference type="PIRSF" id="PIRSF017388">
    <property type="entry name" value="Esterase_lipase"/>
    <property type="match status" value="1"/>
</dbReference>
<dbReference type="PANTHER" id="PTHR11614">
    <property type="entry name" value="PHOSPHOLIPASE-RELATED"/>
    <property type="match status" value="1"/>
</dbReference>
<feature type="active site" description="Charge relay system" evidence="1">
    <location>
        <position position="196"/>
    </location>
</feature>
<keyword evidence="4" id="KW-0378">Hydrolase</keyword>
<comment type="caution">
    <text evidence="4">The sequence shown here is derived from an EMBL/GenBank/DDBJ whole genome shotgun (WGS) entry which is preliminary data.</text>
</comment>
<dbReference type="GO" id="GO:0052689">
    <property type="term" value="F:carboxylic ester hydrolase activity"/>
    <property type="evidence" value="ECO:0007669"/>
    <property type="project" value="InterPro"/>
</dbReference>
<organism evidence="4 5">
    <name type="scientific">Candidatus Alectryocaccomicrobium excrementavium</name>
    <dbReference type="NCBI Taxonomy" id="2840668"/>
    <lineage>
        <taxon>Bacteria</taxon>
        <taxon>Bacillati</taxon>
        <taxon>Bacillota</taxon>
        <taxon>Clostridia</taxon>
        <taxon>Candidatus Alectryocaccomicrobium</taxon>
    </lineage>
</organism>
<evidence type="ECO:0000256" key="1">
    <source>
        <dbReference type="PIRSR" id="PIRSR017388-1"/>
    </source>
</evidence>
<name>A0A9D1G244_9FIRM</name>
<reference evidence="4" key="1">
    <citation type="submission" date="2020-10" db="EMBL/GenBank/DDBJ databases">
        <authorList>
            <person name="Gilroy R."/>
        </authorList>
    </citation>
    <scope>NUCLEOTIDE SEQUENCE</scope>
    <source>
        <strain evidence="4">13766</strain>
    </source>
</reference>
<dbReference type="Proteomes" id="UP000824140">
    <property type="component" value="Unassembled WGS sequence"/>
</dbReference>
<feature type="binding site" evidence="2">
    <location>
        <position position="27"/>
    </location>
    <ligand>
        <name>substrate</name>
    </ligand>
</feature>
<dbReference type="InterPro" id="IPR051044">
    <property type="entry name" value="MAG_DAG_Lipase"/>
</dbReference>